<name>A0ABY4G5Q8_9BACT</name>
<accession>A0ABY4G5Q8</accession>
<dbReference type="InterPro" id="IPR028973">
    <property type="entry name" value="PhnB-like"/>
</dbReference>
<gene>
    <name evidence="2" type="ORF">MUN86_20330</name>
</gene>
<dbReference type="Proteomes" id="UP000830401">
    <property type="component" value="Chromosome"/>
</dbReference>
<dbReference type="InterPro" id="IPR029068">
    <property type="entry name" value="Glyas_Bleomycin-R_OHBP_Dase"/>
</dbReference>
<reference evidence="2" key="1">
    <citation type="submission" date="2022-04" db="EMBL/GenBank/DDBJ databases">
        <title>Hymenobacter sp. isolated from the air.</title>
        <authorList>
            <person name="Won M."/>
            <person name="Lee C.-M."/>
            <person name="Woen H.-Y."/>
            <person name="Kwon S.-W."/>
        </authorList>
    </citation>
    <scope>NUCLEOTIDE SEQUENCE</scope>
    <source>
        <strain evidence="2">5420S-77</strain>
    </source>
</reference>
<dbReference type="SUPFAM" id="SSF54593">
    <property type="entry name" value="Glyoxalase/Bleomycin resistance protein/Dihydroxybiphenyl dioxygenase"/>
    <property type="match status" value="1"/>
</dbReference>
<proteinExistence type="predicted"/>
<feature type="domain" description="Glyoxalase/fosfomycin resistance/dioxygenase" evidence="1">
    <location>
        <begin position="8"/>
        <end position="132"/>
    </location>
</feature>
<dbReference type="EMBL" id="CP095061">
    <property type="protein sequence ID" value="UOQ65844.1"/>
    <property type="molecule type" value="Genomic_DNA"/>
</dbReference>
<dbReference type="PANTHER" id="PTHR33990">
    <property type="entry name" value="PROTEIN YJDN-RELATED"/>
    <property type="match status" value="1"/>
</dbReference>
<sequence length="141" mass="15456">MKTPQLTPYLIFASTCREAMQFYQQCLGGQLDVQTFAGTPAAEHVPADAQDGVLHARLETENLVLFGSDAGSQPVTEGNNVALSLNCSSDEEIENYYAKLAEGGTVTMPLGDTFWSAKFAMFTDRFGINWMLNYDKNEAAQ</sequence>
<dbReference type="Gene3D" id="3.10.180.10">
    <property type="entry name" value="2,3-Dihydroxybiphenyl 1,2-Dioxygenase, domain 1"/>
    <property type="match status" value="1"/>
</dbReference>
<dbReference type="PANTHER" id="PTHR33990:SF1">
    <property type="entry name" value="PROTEIN YJDN"/>
    <property type="match status" value="1"/>
</dbReference>
<dbReference type="RefSeq" id="WP_245119825.1">
    <property type="nucleotide sequence ID" value="NZ_CP095061.1"/>
</dbReference>
<organism evidence="2 3">
    <name type="scientific">Hymenobacter volaticus</name>
    <dbReference type="NCBI Taxonomy" id="2932254"/>
    <lineage>
        <taxon>Bacteria</taxon>
        <taxon>Pseudomonadati</taxon>
        <taxon>Bacteroidota</taxon>
        <taxon>Cytophagia</taxon>
        <taxon>Cytophagales</taxon>
        <taxon>Hymenobacteraceae</taxon>
        <taxon>Hymenobacter</taxon>
    </lineage>
</organism>
<dbReference type="Pfam" id="PF00903">
    <property type="entry name" value="Glyoxalase"/>
    <property type="match status" value="1"/>
</dbReference>
<keyword evidence="3" id="KW-1185">Reference proteome</keyword>
<dbReference type="CDD" id="cd06588">
    <property type="entry name" value="PhnB_like"/>
    <property type="match status" value="1"/>
</dbReference>
<dbReference type="InterPro" id="IPR004360">
    <property type="entry name" value="Glyas_Fos-R_dOase_dom"/>
</dbReference>
<protein>
    <submittedName>
        <fullName evidence="2">VOC family protein</fullName>
    </submittedName>
</protein>
<evidence type="ECO:0000313" key="3">
    <source>
        <dbReference type="Proteomes" id="UP000830401"/>
    </source>
</evidence>
<evidence type="ECO:0000259" key="1">
    <source>
        <dbReference type="Pfam" id="PF00903"/>
    </source>
</evidence>
<evidence type="ECO:0000313" key="2">
    <source>
        <dbReference type="EMBL" id="UOQ65844.1"/>
    </source>
</evidence>